<comment type="similarity">
    <text evidence="3">Belongs to the BABAM1 family.</text>
</comment>
<evidence type="ECO:0000313" key="18">
    <source>
        <dbReference type="Proteomes" id="UP000275408"/>
    </source>
</evidence>
<dbReference type="Proteomes" id="UP000275408">
    <property type="component" value="Unassembled WGS sequence"/>
</dbReference>
<dbReference type="GO" id="GO:0006325">
    <property type="term" value="P:chromatin organization"/>
    <property type="evidence" value="ECO:0007669"/>
    <property type="project" value="UniProtKB-KW"/>
</dbReference>
<keyword evidence="6" id="KW-0132">Cell division</keyword>
<dbReference type="GO" id="GO:0016604">
    <property type="term" value="C:nuclear body"/>
    <property type="evidence" value="ECO:0007669"/>
    <property type="project" value="TreeGrafter"/>
</dbReference>
<dbReference type="PANTHER" id="PTHR15660:SF1">
    <property type="entry name" value="BRISC AND BRCA1-A COMPLEX MEMBER 1"/>
    <property type="match status" value="1"/>
</dbReference>
<evidence type="ECO:0000256" key="9">
    <source>
        <dbReference type="ARBA" id="ARBA00022786"/>
    </source>
</evidence>
<keyword evidence="8" id="KW-0498">Mitosis</keyword>
<evidence type="ECO:0000256" key="6">
    <source>
        <dbReference type="ARBA" id="ARBA00022618"/>
    </source>
</evidence>
<keyword evidence="18" id="KW-1185">Reference proteome</keyword>
<keyword evidence="10" id="KW-0156">Chromatin regulator</keyword>
<evidence type="ECO:0000256" key="13">
    <source>
        <dbReference type="ARBA" id="ARBA00023306"/>
    </source>
</evidence>
<protein>
    <recommendedName>
        <fullName evidence="4">BRISC and BRCA1-A complex member 1</fullName>
    </recommendedName>
    <alternativeName>
        <fullName evidence="14">Mediator of RAP80 interactions and targeting subunit of 40 kDa</fullName>
    </alternativeName>
    <alternativeName>
        <fullName evidence="15">New component of the BRCA1-A complex</fullName>
    </alternativeName>
</protein>
<keyword evidence="7" id="KW-0227">DNA damage</keyword>
<sequence>MEDKQSGPTNAEVPKDQLESKDSCGDEVQSDGDGEEKPAEGNGFVTQLADSQSLSSEDSSKNDGLRSKIPRVNCPEHIILCLDVSSEMKSTSFQNKSVSDRTAFQLVQRAGEIFVKTKSKLNAQHKFCVVGLDDIPTFQNDFTSDVVNICSMLNLLHPVDELSTDGEYDMAKLFEAIQQNVTLPHVEDISLPPPYVVRLIIVYGRSYCIPVMSTRAKEIFSQLSACPYFFLDVLYVHELPSEMNLCKEIYDIFCDMDEEEDGFMLEVSRSTTRLFDHMAALVAHPLQRPKQRDTSYTLTLRED</sequence>
<keyword evidence="9" id="KW-0833">Ubl conjugation pathway</keyword>
<dbReference type="GO" id="GO:0005737">
    <property type="term" value="C:cytoplasm"/>
    <property type="evidence" value="ECO:0007669"/>
    <property type="project" value="UniProtKB-SubCell"/>
</dbReference>
<comment type="caution">
    <text evidence="17">The sequence shown here is derived from an EMBL/GenBank/DDBJ whole genome shotgun (WGS) entry which is preliminary data.</text>
</comment>
<feature type="region of interest" description="Disordered" evidence="16">
    <location>
        <begin position="1"/>
        <end position="68"/>
    </location>
</feature>
<dbReference type="PANTHER" id="PTHR15660">
    <property type="entry name" value="BRISC AND BRCA1-A COMPLEX MEMBER 1"/>
    <property type="match status" value="1"/>
</dbReference>
<evidence type="ECO:0000256" key="14">
    <source>
        <dbReference type="ARBA" id="ARBA00030984"/>
    </source>
</evidence>
<dbReference type="EMBL" id="RCHS01001584">
    <property type="protein sequence ID" value="RMX52731.1"/>
    <property type="molecule type" value="Genomic_DNA"/>
</dbReference>
<dbReference type="AlphaFoldDB" id="A0A3M6UGC0"/>
<evidence type="ECO:0000256" key="11">
    <source>
        <dbReference type="ARBA" id="ARBA00023204"/>
    </source>
</evidence>
<name>A0A3M6UGC0_POCDA</name>
<comment type="subcellular location">
    <subcellularLocation>
        <location evidence="2">Cytoplasm</location>
    </subcellularLocation>
    <subcellularLocation>
        <location evidence="1">Nucleus</location>
    </subcellularLocation>
</comment>
<dbReference type="InterPro" id="IPR036465">
    <property type="entry name" value="vWFA_dom_sf"/>
</dbReference>
<evidence type="ECO:0000256" key="1">
    <source>
        <dbReference type="ARBA" id="ARBA00004123"/>
    </source>
</evidence>
<dbReference type="GO" id="GO:0070531">
    <property type="term" value="C:BRCA1-A complex"/>
    <property type="evidence" value="ECO:0007669"/>
    <property type="project" value="InterPro"/>
</dbReference>
<evidence type="ECO:0000256" key="2">
    <source>
        <dbReference type="ARBA" id="ARBA00004496"/>
    </source>
</evidence>
<keyword evidence="13" id="KW-0131">Cell cycle</keyword>
<evidence type="ECO:0000313" key="17">
    <source>
        <dbReference type="EMBL" id="RMX52731.1"/>
    </source>
</evidence>
<keyword evidence="11" id="KW-0234">DNA repair</keyword>
<dbReference type="InterPro" id="IPR026126">
    <property type="entry name" value="BABAM1"/>
</dbReference>
<evidence type="ECO:0000256" key="12">
    <source>
        <dbReference type="ARBA" id="ARBA00023242"/>
    </source>
</evidence>
<reference evidence="17 18" key="1">
    <citation type="journal article" date="2018" name="Sci. Rep.">
        <title>Comparative analysis of the Pocillopora damicornis genome highlights role of immune system in coral evolution.</title>
        <authorList>
            <person name="Cunning R."/>
            <person name="Bay R.A."/>
            <person name="Gillette P."/>
            <person name="Baker A.C."/>
            <person name="Traylor-Knowles N."/>
        </authorList>
    </citation>
    <scope>NUCLEOTIDE SEQUENCE [LARGE SCALE GENOMIC DNA]</scope>
    <source>
        <strain evidence="17">RSMAS</strain>
        <tissue evidence="17">Whole animal</tissue>
    </source>
</reference>
<feature type="compositionally biased region" description="Basic and acidic residues" evidence="16">
    <location>
        <begin position="13"/>
        <end position="24"/>
    </location>
</feature>
<dbReference type="STRING" id="46731.A0A3M6UGC0"/>
<dbReference type="GO" id="GO:0007095">
    <property type="term" value="P:mitotic G2 DNA damage checkpoint signaling"/>
    <property type="evidence" value="ECO:0007669"/>
    <property type="project" value="TreeGrafter"/>
</dbReference>
<evidence type="ECO:0000256" key="3">
    <source>
        <dbReference type="ARBA" id="ARBA00010809"/>
    </source>
</evidence>
<dbReference type="GO" id="GO:0051301">
    <property type="term" value="P:cell division"/>
    <property type="evidence" value="ECO:0007669"/>
    <property type="project" value="UniProtKB-KW"/>
</dbReference>
<accession>A0A3M6UGC0</accession>
<evidence type="ECO:0000256" key="7">
    <source>
        <dbReference type="ARBA" id="ARBA00022763"/>
    </source>
</evidence>
<dbReference type="GO" id="GO:0070552">
    <property type="term" value="C:BRISC complex"/>
    <property type="evidence" value="ECO:0007669"/>
    <property type="project" value="InterPro"/>
</dbReference>
<organism evidence="17 18">
    <name type="scientific">Pocillopora damicornis</name>
    <name type="common">Cauliflower coral</name>
    <name type="synonym">Millepora damicornis</name>
    <dbReference type="NCBI Taxonomy" id="46731"/>
    <lineage>
        <taxon>Eukaryota</taxon>
        <taxon>Metazoa</taxon>
        <taxon>Cnidaria</taxon>
        <taxon>Anthozoa</taxon>
        <taxon>Hexacorallia</taxon>
        <taxon>Scleractinia</taxon>
        <taxon>Astrocoeniina</taxon>
        <taxon>Pocilloporidae</taxon>
        <taxon>Pocillopora</taxon>
    </lineage>
</organism>
<dbReference type="OMA" id="RPQHQWP"/>
<dbReference type="OrthoDB" id="547311at2759"/>
<keyword evidence="12" id="KW-0539">Nucleus</keyword>
<keyword evidence="5" id="KW-0963">Cytoplasm</keyword>
<evidence type="ECO:0000256" key="15">
    <source>
        <dbReference type="ARBA" id="ARBA00031038"/>
    </source>
</evidence>
<dbReference type="GO" id="GO:0006302">
    <property type="term" value="P:double-strand break repair"/>
    <property type="evidence" value="ECO:0007669"/>
    <property type="project" value="TreeGrafter"/>
</dbReference>
<evidence type="ECO:0000256" key="8">
    <source>
        <dbReference type="ARBA" id="ARBA00022776"/>
    </source>
</evidence>
<evidence type="ECO:0000256" key="5">
    <source>
        <dbReference type="ARBA" id="ARBA00022490"/>
    </source>
</evidence>
<dbReference type="GO" id="GO:0045739">
    <property type="term" value="P:positive regulation of DNA repair"/>
    <property type="evidence" value="ECO:0007669"/>
    <property type="project" value="InterPro"/>
</dbReference>
<dbReference type="CDD" id="cd21502">
    <property type="entry name" value="vWA_BABAM1"/>
    <property type="match status" value="1"/>
</dbReference>
<evidence type="ECO:0000256" key="10">
    <source>
        <dbReference type="ARBA" id="ARBA00022853"/>
    </source>
</evidence>
<dbReference type="Gene3D" id="3.40.50.410">
    <property type="entry name" value="von Willebrand factor, type A domain"/>
    <property type="match status" value="1"/>
</dbReference>
<gene>
    <name evidence="17" type="ORF">pdam_00022399</name>
</gene>
<evidence type="ECO:0000256" key="16">
    <source>
        <dbReference type="SAM" id="MobiDB-lite"/>
    </source>
</evidence>
<proteinExistence type="inferred from homology"/>
<evidence type="ECO:0000256" key="4">
    <source>
        <dbReference type="ARBA" id="ARBA00019437"/>
    </source>
</evidence>
<feature type="compositionally biased region" description="Low complexity" evidence="16">
    <location>
        <begin position="47"/>
        <end position="57"/>
    </location>
</feature>